<feature type="site" description="Important for catalytic activity" evidence="7">
    <location>
        <position position="220"/>
    </location>
</feature>
<keyword evidence="3 7" id="KW-1133">Transmembrane helix</keyword>
<evidence type="ECO:0000256" key="5">
    <source>
        <dbReference type="ARBA" id="ARBA00023239"/>
    </source>
</evidence>
<dbReference type="Pfam" id="PF02618">
    <property type="entry name" value="YceG"/>
    <property type="match status" value="1"/>
</dbReference>
<gene>
    <name evidence="7" type="primary">mltG</name>
    <name evidence="8" type="ORF">HMPREF0647_06010</name>
</gene>
<keyword evidence="5 7" id="KW-0456">Lyase</keyword>
<organism evidence="8 9">
    <name type="scientific">Prevotella bivia DNF00320</name>
    <dbReference type="NCBI Taxonomy" id="1401068"/>
    <lineage>
        <taxon>Bacteria</taxon>
        <taxon>Pseudomonadati</taxon>
        <taxon>Bacteroidota</taxon>
        <taxon>Bacteroidia</taxon>
        <taxon>Bacteroidales</taxon>
        <taxon>Prevotellaceae</taxon>
        <taxon>Prevotella</taxon>
    </lineage>
</organism>
<evidence type="ECO:0000256" key="2">
    <source>
        <dbReference type="ARBA" id="ARBA00022692"/>
    </source>
</evidence>
<comment type="function">
    <text evidence="7">Functions as a peptidoglycan terminase that cleaves nascent peptidoglycan strands endolytically to terminate their elongation.</text>
</comment>
<dbReference type="PANTHER" id="PTHR30518:SF2">
    <property type="entry name" value="ENDOLYTIC MUREIN TRANSGLYCOSYLASE"/>
    <property type="match status" value="1"/>
</dbReference>
<evidence type="ECO:0000313" key="9">
    <source>
        <dbReference type="Proteomes" id="UP000029525"/>
    </source>
</evidence>
<dbReference type="HAMAP" id="MF_02065">
    <property type="entry name" value="MltG"/>
    <property type="match status" value="1"/>
</dbReference>
<keyword evidence="2 7" id="KW-0812">Transmembrane</keyword>
<evidence type="ECO:0000256" key="4">
    <source>
        <dbReference type="ARBA" id="ARBA00023136"/>
    </source>
</evidence>
<dbReference type="Gene3D" id="3.30.160.60">
    <property type="entry name" value="Classic Zinc Finger"/>
    <property type="match status" value="1"/>
</dbReference>
<dbReference type="EMBL" id="JRNQ01000033">
    <property type="protein sequence ID" value="KGF44597.1"/>
    <property type="molecule type" value="Genomic_DNA"/>
</dbReference>
<comment type="catalytic activity">
    <reaction evidence="7">
        <text>a peptidoglycan chain = a peptidoglycan chain with N-acetyl-1,6-anhydromuramyl-[peptide] at the reducing end + a peptidoglycan chain with N-acetylglucosamine at the non-reducing end.</text>
        <dbReference type="EC" id="4.2.2.29"/>
    </reaction>
</comment>
<dbReference type="GO" id="GO:0008932">
    <property type="term" value="F:lytic endotransglycosylase activity"/>
    <property type="evidence" value="ECO:0007669"/>
    <property type="project" value="UniProtKB-UniRule"/>
</dbReference>
<keyword evidence="1 7" id="KW-1003">Cell membrane</keyword>
<dbReference type="EC" id="4.2.2.29" evidence="7"/>
<evidence type="ECO:0000313" key="8">
    <source>
        <dbReference type="EMBL" id="KGF44597.1"/>
    </source>
</evidence>
<dbReference type="InterPro" id="IPR003770">
    <property type="entry name" value="MLTG-like"/>
</dbReference>
<evidence type="ECO:0000256" key="1">
    <source>
        <dbReference type="ARBA" id="ARBA00022475"/>
    </source>
</evidence>
<dbReference type="PANTHER" id="PTHR30518">
    <property type="entry name" value="ENDOLYTIC MUREIN TRANSGLYCOSYLASE"/>
    <property type="match status" value="1"/>
</dbReference>
<dbReference type="OrthoDB" id="9814591at2"/>
<proteinExistence type="inferred from homology"/>
<dbReference type="NCBIfam" id="TIGR00247">
    <property type="entry name" value="endolytic transglycosylase MltG"/>
    <property type="match status" value="1"/>
</dbReference>
<name>A0A096BPL1_9BACT</name>
<dbReference type="AlphaFoldDB" id="A0A096BPL1"/>
<evidence type="ECO:0000256" key="3">
    <source>
        <dbReference type="ARBA" id="ARBA00022989"/>
    </source>
</evidence>
<evidence type="ECO:0000256" key="7">
    <source>
        <dbReference type="HAMAP-Rule" id="MF_02065"/>
    </source>
</evidence>
<dbReference type="GO" id="GO:0005886">
    <property type="term" value="C:plasma membrane"/>
    <property type="evidence" value="ECO:0007669"/>
    <property type="project" value="UniProtKB-SubCell"/>
</dbReference>
<dbReference type="RefSeq" id="WP_036867060.1">
    <property type="nucleotide sequence ID" value="NZ_JRNQ01000033.1"/>
</dbReference>
<protein>
    <recommendedName>
        <fullName evidence="7">Endolytic murein transglycosylase</fullName>
        <ecNumber evidence="7">4.2.2.29</ecNumber>
    </recommendedName>
    <alternativeName>
        <fullName evidence="7">Peptidoglycan lytic transglycosylase</fullName>
    </alternativeName>
    <alternativeName>
        <fullName evidence="7">Peptidoglycan polymerization terminase</fullName>
    </alternativeName>
</protein>
<dbReference type="GO" id="GO:0071555">
    <property type="term" value="P:cell wall organization"/>
    <property type="evidence" value="ECO:0007669"/>
    <property type="project" value="UniProtKB-KW"/>
</dbReference>
<accession>A0A096BPL1</accession>
<sequence length="344" mass="39382">MGNSKKKRNSSNSKFALLIVAAIVLFGGYIAFFSSMSKDGEAHYVLVDENDTPDSILHKLKPEVKGYGFLVYKQLASVIGYGDHIRVGRYKIGNSGALMTFRHIRNGMQAPISLTIRSVRTLGDLADDVCKQMMFTRAEFMNKITDPETCKKYGYTPMTIIAMFVPNTYDFYWDTSLDKFLDKINAGSKKFWNFERTQKAKQMGFTPTEVITMASIVDEETDNVEEMPMVAGMYMNRYKKGMRLQADPTVKYATRNFTAHRIYEKWTREDSPYNTYMYKGLPIGPIRIPSVDAIDAVLNYVHHDYMYMCAKEDFSGTHNFAKTYEEHQVNADNYAKALDEKGIK</sequence>
<dbReference type="GO" id="GO:0009252">
    <property type="term" value="P:peptidoglycan biosynthetic process"/>
    <property type="evidence" value="ECO:0007669"/>
    <property type="project" value="UniProtKB-UniRule"/>
</dbReference>
<comment type="subcellular location">
    <subcellularLocation>
        <location evidence="7">Cell membrane</location>
        <topology evidence="7">Single-pass membrane protein</topology>
    </subcellularLocation>
</comment>
<feature type="transmembrane region" description="Helical" evidence="7">
    <location>
        <begin position="15"/>
        <end position="33"/>
    </location>
</feature>
<dbReference type="Proteomes" id="UP000029525">
    <property type="component" value="Unassembled WGS sequence"/>
</dbReference>
<evidence type="ECO:0000256" key="6">
    <source>
        <dbReference type="ARBA" id="ARBA00023316"/>
    </source>
</evidence>
<comment type="caution">
    <text evidence="8">The sequence shown here is derived from an EMBL/GenBank/DDBJ whole genome shotgun (WGS) entry which is preliminary data.</text>
</comment>
<keyword evidence="4 7" id="KW-0472">Membrane</keyword>
<keyword evidence="6 7" id="KW-0961">Cell wall biogenesis/degradation</keyword>
<reference evidence="8 9" key="1">
    <citation type="submission" date="2014-07" db="EMBL/GenBank/DDBJ databases">
        <authorList>
            <person name="McCorrison J."/>
            <person name="Sanka R."/>
            <person name="Torralba M."/>
            <person name="Gillis M."/>
            <person name="Haft D.H."/>
            <person name="Methe B."/>
            <person name="Sutton G."/>
            <person name="Nelson K.E."/>
        </authorList>
    </citation>
    <scope>NUCLEOTIDE SEQUENCE [LARGE SCALE GENOMIC DNA]</scope>
    <source>
        <strain evidence="8 9">DNF00320</strain>
    </source>
</reference>
<comment type="similarity">
    <text evidence="7">Belongs to the transglycosylase MltG family.</text>
</comment>